<dbReference type="NCBIfam" id="TIGR01494">
    <property type="entry name" value="ATPase_P-type"/>
    <property type="match status" value="1"/>
</dbReference>
<dbReference type="InterPro" id="IPR006121">
    <property type="entry name" value="HMA_dom"/>
</dbReference>
<feature type="transmembrane region" description="Helical" evidence="12">
    <location>
        <begin position="391"/>
        <end position="413"/>
    </location>
</feature>
<dbReference type="InterPro" id="IPR008250">
    <property type="entry name" value="ATPase_P-typ_transduc_dom_A_sf"/>
</dbReference>
<dbReference type="InterPro" id="IPR023298">
    <property type="entry name" value="ATPase_P-typ_TM_dom_sf"/>
</dbReference>
<feature type="transmembrane region" description="Helical" evidence="12">
    <location>
        <begin position="733"/>
        <end position="751"/>
    </location>
</feature>
<dbReference type="GO" id="GO:0005524">
    <property type="term" value="F:ATP binding"/>
    <property type="evidence" value="ECO:0007669"/>
    <property type="project" value="UniProtKB-UniRule"/>
</dbReference>
<dbReference type="GO" id="GO:0055070">
    <property type="term" value="P:copper ion homeostasis"/>
    <property type="evidence" value="ECO:0007669"/>
    <property type="project" value="TreeGrafter"/>
</dbReference>
<proteinExistence type="inferred from homology"/>
<keyword evidence="7" id="KW-1278">Translocase</keyword>
<reference evidence="14" key="1">
    <citation type="journal article" date="2014" name="Int. J. Syst. Evol. Microbiol.">
        <title>Complete genome sequence of Corynebacterium casei LMG S-19264T (=DSM 44701T), isolated from a smear-ripened cheese.</title>
        <authorList>
            <consortium name="US DOE Joint Genome Institute (JGI-PGF)"/>
            <person name="Walter F."/>
            <person name="Albersmeier A."/>
            <person name="Kalinowski J."/>
            <person name="Ruckert C."/>
        </authorList>
    </citation>
    <scope>NUCLEOTIDE SEQUENCE</scope>
    <source>
        <strain evidence="14">VKM Ac-1069</strain>
    </source>
</reference>
<feature type="transmembrane region" description="Helical" evidence="12">
    <location>
        <begin position="211"/>
        <end position="230"/>
    </location>
</feature>
<dbReference type="InterPro" id="IPR027256">
    <property type="entry name" value="P-typ_ATPase_IB"/>
</dbReference>
<keyword evidence="12" id="KW-1003">Cell membrane</keyword>
<evidence type="ECO:0000256" key="3">
    <source>
        <dbReference type="ARBA" id="ARBA00022692"/>
    </source>
</evidence>
<dbReference type="SUPFAM" id="SSF81665">
    <property type="entry name" value="Calcium ATPase, transmembrane domain M"/>
    <property type="match status" value="1"/>
</dbReference>
<dbReference type="FunFam" id="2.70.150.10:FF:000002">
    <property type="entry name" value="Copper-transporting ATPase 1, putative"/>
    <property type="match status" value="1"/>
</dbReference>
<dbReference type="AlphaFoldDB" id="A0A9W6KXV8"/>
<dbReference type="Pfam" id="PF00702">
    <property type="entry name" value="Hydrolase"/>
    <property type="match status" value="1"/>
</dbReference>
<evidence type="ECO:0000256" key="2">
    <source>
        <dbReference type="ARBA" id="ARBA00006024"/>
    </source>
</evidence>
<dbReference type="InterPro" id="IPR023214">
    <property type="entry name" value="HAD_sf"/>
</dbReference>
<dbReference type="Gene3D" id="2.70.150.10">
    <property type="entry name" value="Calcium-transporting ATPase, cytoplasmic transduction domain A"/>
    <property type="match status" value="1"/>
</dbReference>
<dbReference type="PANTHER" id="PTHR43520:SF8">
    <property type="entry name" value="P-TYPE CU(+) TRANSPORTER"/>
    <property type="match status" value="1"/>
</dbReference>
<dbReference type="SUPFAM" id="SSF55008">
    <property type="entry name" value="HMA, heavy metal-associated domain"/>
    <property type="match status" value="1"/>
</dbReference>
<evidence type="ECO:0000313" key="14">
    <source>
        <dbReference type="EMBL" id="GLL09303.1"/>
    </source>
</evidence>
<dbReference type="SFLD" id="SFLDG00002">
    <property type="entry name" value="C1.7:_P-type_atpase_like"/>
    <property type="match status" value="1"/>
</dbReference>
<evidence type="ECO:0000256" key="4">
    <source>
        <dbReference type="ARBA" id="ARBA00022723"/>
    </source>
</evidence>
<dbReference type="SFLD" id="SFLDF00027">
    <property type="entry name" value="p-type_atpase"/>
    <property type="match status" value="1"/>
</dbReference>
<dbReference type="CDD" id="cd00371">
    <property type="entry name" value="HMA"/>
    <property type="match status" value="1"/>
</dbReference>
<dbReference type="PROSITE" id="PS00154">
    <property type="entry name" value="ATPASE_E1_E2"/>
    <property type="match status" value="1"/>
</dbReference>
<dbReference type="Proteomes" id="UP001143463">
    <property type="component" value="Unassembled WGS sequence"/>
</dbReference>
<sequence>MPGTAAPAGEPEVAPVVGTRRYDIQVGGMTCAACANRVERKLNKLEGVRASVNYATERARVECTDAVDPRSLLEQVERAGYTARRIDDIRAADGEPTDRVRDLRRRLVVAAVLAVPLADLSLALSLFPELRFPGWEWVCLALAAPMVGWCAWPFHRAAWNGLRHRTSSMDTLVSLGVLAATGWSLWVMLSGGPVEPGLGAGWAALTRTQDALYLDVAAVVITFLLAGRFFEAQAKARAGSAMRALLAWGAKDVEVLRDGVAVRLPVTDLVVDDVFLVRPGEKIAADGRVLEGRSAVDTSVVTGEAVPREVVAGDDVVGGTINAGGLLTVQAARVGADTQLARMARLVEQAQEGKAAVQRLADRVSAVFVPTVVVLATATLTGWLLADQPAAAAVTAAIAVLIVACPCALGLATPTAILVGTGRGAQLGVFLKGPQALESTRAVDTIVFDKTGTLTEGRMHVAGVHPAPGVAPEELLRFAGAVEHASEHPIATAIVEAARDASPETSLPPVTEFEALPGLGASGLVEHRQVLLGRARLLHEHGVPTQVDLDALRTRLEDEGATVVLVSWDGQVRGALAVTDKVRTSAGAAVAALRRLGLEPVMLTGDNARTAAVVAETVGLDADVVVAEALPEDKVAHVRRLQADGRTVAVVGDGINDAAALATADLGIAIGRGTDAAIEAADVVLGRDDLLVVADAIELARRTHRTIRWNLVWAFGYNVAALPLAAAGLLSPLIAGAAMALSSVFVVSHSLQLRRFTPGRATP</sequence>
<dbReference type="InterPro" id="IPR036163">
    <property type="entry name" value="HMA_dom_sf"/>
</dbReference>
<gene>
    <name evidence="14" type="ORF">GCM10017577_04430</name>
</gene>
<comment type="subcellular location">
    <subcellularLocation>
        <location evidence="1">Cell membrane</location>
        <topology evidence="1">Multi-pass membrane protein</topology>
    </subcellularLocation>
</comment>
<accession>A0A9W6KXV8</accession>
<feature type="transmembrane region" description="Helical" evidence="12">
    <location>
        <begin position="134"/>
        <end position="152"/>
    </location>
</feature>
<dbReference type="InterPro" id="IPR023299">
    <property type="entry name" value="ATPase_P-typ_cyto_dom_N"/>
</dbReference>
<dbReference type="Gene3D" id="3.40.50.1000">
    <property type="entry name" value="HAD superfamily/HAD-like"/>
    <property type="match status" value="1"/>
</dbReference>
<evidence type="ECO:0000256" key="7">
    <source>
        <dbReference type="ARBA" id="ARBA00022967"/>
    </source>
</evidence>
<name>A0A9W6KXV8_9PSEU</name>
<evidence type="ECO:0000256" key="11">
    <source>
        <dbReference type="ARBA" id="ARBA00074171"/>
    </source>
</evidence>
<evidence type="ECO:0000256" key="10">
    <source>
        <dbReference type="ARBA" id="ARBA00049360"/>
    </source>
</evidence>
<dbReference type="RefSeq" id="WP_081923838.1">
    <property type="nucleotide sequence ID" value="NZ_BAAAUZ010000015.1"/>
</dbReference>
<dbReference type="PRINTS" id="PR00943">
    <property type="entry name" value="CUATPASE"/>
</dbReference>
<comment type="similarity">
    <text evidence="2 12">Belongs to the cation transport ATPase (P-type) (TC 3.A.3) family. Type IB subfamily.</text>
</comment>
<dbReference type="GO" id="GO:0016887">
    <property type="term" value="F:ATP hydrolysis activity"/>
    <property type="evidence" value="ECO:0007669"/>
    <property type="project" value="InterPro"/>
</dbReference>
<organism evidence="14 15">
    <name type="scientific">Pseudonocardia halophobica</name>
    <dbReference type="NCBI Taxonomy" id="29401"/>
    <lineage>
        <taxon>Bacteria</taxon>
        <taxon>Bacillati</taxon>
        <taxon>Actinomycetota</taxon>
        <taxon>Actinomycetes</taxon>
        <taxon>Pseudonocardiales</taxon>
        <taxon>Pseudonocardiaceae</taxon>
        <taxon>Pseudonocardia</taxon>
    </lineage>
</organism>
<keyword evidence="9 12" id="KW-0472">Membrane</keyword>
<dbReference type="PRINTS" id="PR00119">
    <property type="entry name" value="CATATPASE"/>
</dbReference>
<keyword evidence="8 12" id="KW-1133">Transmembrane helix</keyword>
<keyword evidence="3 12" id="KW-0812">Transmembrane</keyword>
<dbReference type="InterPro" id="IPR044492">
    <property type="entry name" value="P_typ_ATPase_HD_dom"/>
</dbReference>
<dbReference type="PANTHER" id="PTHR43520">
    <property type="entry name" value="ATP7, ISOFORM B"/>
    <property type="match status" value="1"/>
</dbReference>
<dbReference type="NCBIfam" id="TIGR01525">
    <property type="entry name" value="ATPase-IB_hvy"/>
    <property type="match status" value="1"/>
</dbReference>
<dbReference type="Gene3D" id="3.40.1110.10">
    <property type="entry name" value="Calcium-transporting ATPase, cytoplasmic domain N"/>
    <property type="match status" value="1"/>
</dbReference>
<dbReference type="GO" id="GO:0005886">
    <property type="term" value="C:plasma membrane"/>
    <property type="evidence" value="ECO:0007669"/>
    <property type="project" value="UniProtKB-SubCell"/>
</dbReference>
<dbReference type="Gene3D" id="3.30.70.100">
    <property type="match status" value="1"/>
</dbReference>
<evidence type="ECO:0000256" key="12">
    <source>
        <dbReference type="RuleBase" id="RU362081"/>
    </source>
</evidence>
<feature type="domain" description="HMA" evidence="13">
    <location>
        <begin position="20"/>
        <end position="84"/>
    </location>
</feature>
<dbReference type="CDD" id="cd02094">
    <property type="entry name" value="P-type_ATPase_Cu-like"/>
    <property type="match status" value="1"/>
</dbReference>
<dbReference type="InterPro" id="IPR018303">
    <property type="entry name" value="ATPase_P-typ_P_site"/>
</dbReference>
<comment type="caution">
    <text evidence="14">The sequence shown here is derived from an EMBL/GenBank/DDBJ whole genome shotgun (WGS) entry which is preliminary data.</text>
</comment>
<keyword evidence="6 12" id="KW-0067">ATP-binding</keyword>
<dbReference type="EMBL" id="BSFQ01000001">
    <property type="protein sequence ID" value="GLL09303.1"/>
    <property type="molecule type" value="Genomic_DNA"/>
</dbReference>
<dbReference type="SFLD" id="SFLDS00003">
    <property type="entry name" value="Haloacid_Dehalogenase"/>
    <property type="match status" value="1"/>
</dbReference>
<dbReference type="InterPro" id="IPR001757">
    <property type="entry name" value="P_typ_ATPase"/>
</dbReference>
<keyword evidence="5 12" id="KW-0547">Nucleotide-binding</keyword>
<dbReference type="Pfam" id="PF00403">
    <property type="entry name" value="HMA"/>
    <property type="match status" value="1"/>
</dbReference>
<evidence type="ECO:0000256" key="5">
    <source>
        <dbReference type="ARBA" id="ARBA00022741"/>
    </source>
</evidence>
<evidence type="ECO:0000256" key="1">
    <source>
        <dbReference type="ARBA" id="ARBA00004651"/>
    </source>
</evidence>
<keyword evidence="4 12" id="KW-0479">Metal-binding</keyword>
<evidence type="ECO:0000259" key="13">
    <source>
        <dbReference type="PROSITE" id="PS50846"/>
    </source>
</evidence>
<dbReference type="PROSITE" id="PS50846">
    <property type="entry name" value="HMA_2"/>
    <property type="match status" value="1"/>
</dbReference>
<feature type="transmembrane region" description="Helical" evidence="12">
    <location>
        <begin position="107"/>
        <end position="128"/>
    </location>
</feature>
<dbReference type="GO" id="GO:0043682">
    <property type="term" value="F:P-type divalent copper transporter activity"/>
    <property type="evidence" value="ECO:0007669"/>
    <property type="project" value="TreeGrafter"/>
</dbReference>
<dbReference type="InterPro" id="IPR059000">
    <property type="entry name" value="ATPase_P-type_domA"/>
</dbReference>
<dbReference type="InterPro" id="IPR017969">
    <property type="entry name" value="Heavy-metal-associated_CS"/>
</dbReference>
<dbReference type="NCBIfam" id="TIGR01511">
    <property type="entry name" value="ATPase-IB1_Cu"/>
    <property type="match status" value="1"/>
</dbReference>
<evidence type="ECO:0000256" key="9">
    <source>
        <dbReference type="ARBA" id="ARBA00023136"/>
    </source>
</evidence>
<feature type="transmembrane region" description="Helical" evidence="12">
    <location>
        <begin position="709"/>
        <end position="727"/>
    </location>
</feature>
<dbReference type="InterPro" id="IPR036412">
    <property type="entry name" value="HAD-like_sf"/>
</dbReference>
<evidence type="ECO:0000256" key="6">
    <source>
        <dbReference type="ARBA" id="ARBA00022840"/>
    </source>
</evidence>
<feature type="transmembrane region" description="Helical" evidence="12">
    <location>
        <begin position="172"/>
        <end position="191"/>
    </location>
</feature>
<feature type="transmembrane region" description="Helical" evidence="12">
    <location>
        <begin position="364"/>
        <end position="385"/>
    </location>
</feature>
<keyword evidence="15" id="KW-1185">Reference proteome</keyword>
<protein>
    <recommendedName>
        <fullName evidence="11">Cation-transporting P-type ATPase B</fullName>
    </recommendedName>
</protein>
<dbReference type="FunFam" id="3.30.70.100:FF:000005">
    <property type="entry name" value="Copper-exporting P-type ATPase A"/>
    <property type="match status" value="1"/>
</dbReference>
<dbReference type="Pfam" id="PF00122">
    <property type="entry name" value="E1-E2_ATPase"/>
    <property type="match status" value="1"/>
</dbReference>
<dbReference type="SUPFAM" id="SSF81653">
    <property type="entry name" value="Calcium ATPase, transduction domain A"/>
    <property type="match status" value="1"/>
</dbReference>
<dbReference type="GO" id="GO:0005507">
    <property type="term" value="F:copper ion binding"/>
    <property type="evidence" value="ECO:0007669"/>
    <property type="project" value="TreeGrafter"/>
</dbReference>
<comment type="catalytic activity">
    <reaction evidence="10">
        <text>ATP + H2O = ADP + phosphate + H(+)</text>
        <dbReference type="Rhea" id="RHEA:13065"/>
        <dbReference type="ChEBI" id="CHEBI:15377"/>
        <dbReference type="ChEBI" id="CHEBI:15378"/>
        <dbReference type="ChEBI" id="CHEBI:30616"/>
        <dbReference type="ChEBI" id="CHEBI:43474"/>
        <dbReference type="ChEBI" id="CHEBI:456216"/>
    </reaction>
</comment>
<dbReference type="PROSITE" id="PS01047">
    <property type="entry name" value="HMA_1"/>
    <property type="match status" value="1"/>
</dbReference>
<evidence type="ECO:0000313" key="15">
    <source>
        <dbReference type="Proteomes" id="UP001143463"/>
    </source>
</evidence>
<evidence type="ECO:0000256" key="8">
    <source>
        <dbReference type="ARBA" id="ARBA00022989"/>
    </source>
</evidence>
<dbReference type="SUPFAM" id="SSF56784">
    <property type="entry name" value="HAD-like"/>
    <property type="match status" value="1"/>
</dbReference>
<reference evidence="14" key="2">
    <citation type="submission" date="2023-01" db="EMBL/GenBank/DDBJ databases">
        <authorList>
            <person name="Sun Q."/>
            <person name="Evtushenko L."/>
        </authorList>
    </citation>
    <scope>NUCLEOTIDE SEQUENCE</scope>
    <source>
        <strain evidence="14">VKM Ac-1069</strain>
    </source>
</reference>